<evidence type="ECO:0000256" key="9">
    <source>
        <dbReference type="SAM" id="Phobius"/>
    </source>
</evidence>
<dbReference type="GO" id="GO:0001508">
    <property type="term" value="P:action potential"/>
    <property type="evidence" value="ECO:0007669"/>
    <property type="project" value="TreeGrafter"/>
</dbReference>
<dbReference type="Gene3D" id="1.10.287.70">
    <property type="match status" value="1"/>
</dbReference>
<keyword evidence="5" id="KW-0406">Ion transport</keyword>
<evidence type="ECO:0000256" key="4">
    <source>
        <dbReference type="ARBA" id="ARBA00022989"/>
    </source>
</evidence>
<keyword evidence="3 9" id="KW-0812">Transmembrane</keyword>
<evidence type="ECO:0000256" key="1">
    <source>
        <dbReference type="ARBA" id="ARBA00004141"/>
    </source>
</evidence>
<feature type="transmembrane region" description="Helical" evidence="9">
    <location>
        <begin position="152"/>
        <end position="173"/>
    </location>
</feature>
<comment type="caution">
    <text evidence="11">The sequence shown here is derived from an EMBL/GenBank/DDBJ whole genome shotgun (WGS) entry which is preliminary data.</text>
</comment>
<keyword evidence="7" id="KW-0407">Ion channel</keyword>
<gene>
    <name evidence="11" type="ORF">D1Z90_17220</name>
</gene>
<name>A0A418YAZ8_9GAMM</name>
<organism evidence="11 12">
    <name type="scientific">Motilimonas pumila</name>
    <dbReference type="NCBI Taxonomy" id="2303987"/>
    <lineage>
        <taxon>Bacteria</taxon>
        <taxon>Pseudomonadati</taxon>
        <taxon>Pseudomonadota</taxon>
        <taxon>Gammaproteobacteria</taxon>
        <taxon>Alteromonadales</taxon>
        <taxon>Alteromonadales genera incertae sedis</taxon>
        <taxon>Motilimonas</taxon>
    </lineage>
</organism>
<keyword evidence="6 9" id="KW-0472">Membrane</keyword>
<dbReference type="Pfam" id="PF07885">
    <property type="entry name" value="Ion_trans_2"/>
    <property type="match status" value="1"/>
</dbReference>
<keyword evidence="4 9" id="KW-1133">Transmembrane helix</keyword>
<dbReference type="AlphaFoldDB" id="A0A418YAZ8"/>
<evidence type="ECO:0000313" key="12">
    <source>
        <dbReference type="Proteomes" id="UP000283255"/>
    </source>
</evidence>
<feature type="transmembrane region" description="Helical" evidence="9">
    <location>
        <begin position="185"/>
        <end position="210"/>
    </location>
</feature>
<feature type="domain" description="Potassium channel" evidence="10">
    <location>
        <begin position="131"/>
        <end position="209"/>
    </location>
</feature>
<feature type="region of interest" description="Disordered" evidence="8">
    <location>
        <begin position="238"/>
        <end position="262"/>
    </location>
</feature>
<evidence type="ECO:0000256" key="2">
    <source>
        <dbReference type="ARBA" id="ARBA00022448"/>
    </source>
</evidence>
<dbReference type="SUPFAM" id="SSF81324">
    <property type="entry name" value="Voltage-gated potassium channels"/>
    <property type="match status" value="1"/>
</dbReference>
<evidence type="ECO:0000256" key="6">
    <source>
        <dbReference type="ARBA" id="ARBA00023136"/>
    </source>
</evidence>
<dbReference type="InterPro" id="IPR013099">
    <property type="entry name" value="K_chnl_dom"/>
</dbReference>
<comment type="subcellular location">
    <subcellularLocation>
        <location evidence="1">Membrane</location>
        <topology evidence="1">Multi-pass membrane protein</topology>
    </subcellularLocation>
</comment>
<evidence type="ECO:0000256" key="7">
    <source>
        <dbReference type="ARBA" id="ARBA00023303"/>
    </source>
</evidence>
<dbReference type="InterPro" id="IPR028325">
    <property type="entry name" value="VG_K_chnl"/>
</dbReference>
<accession>A0A418YAZ8</accession>
<feature type="transmembrane region" description="Helical" evidence="9">
    <location>
        <begin position="124"/>
        <end position="145"/>
    </location>
</feature>
<dbReference type="GO" id="GO:0008076">
    <property type="term" value="C:voltage-gated potassium channel complex"/>
    <property type="evidence" value="ECO:0007669"/>
    <property type="project" value="InterPro"/>
</dbReference>
<keyword evidence="12" id="KW-1185">Reference proteome</keyword>
<dbReference type="RefSeq" id="WP_119912036.1">
    <property type="nucleotide sequence ID" value="NZ_QZCH01000029.1"/>
</dbReference>
<sequence length="262" mass="29016">MQAHKQGKKISPLDITMMLLSTITLGLIITRLWFDVGTETANLLFKLDTLVCCILLSHLAYGCALSEDKAQYLKQHWIDILASLPLSEHLRYFRLLQIIRITQALYQGKNVLQLLKSHYQETTIASVILLLISVLTVGSISILMVESNAPGASILTAADAFWWTIVTVSTVGYGDLYPVSDAGRIVASFIILSGIGTFAAVSGLMASILVPQVKPDPQQQALLYEVQRLQAQIAQLQKQQTTNAGRRPFKAQKKRAKRPLRD</sequence>
<dbReference type="InterPro" id="IPR027359">
    <property type="entry name" value="Volt_channel_dom_sf"/>
</dbReference>
<evidence type="ECO:0000256" key="8">
    <source>
        <dbReference type="SAM" id="MobiDB-lite"/>
    </source>
</evidence>
<dbReference type="OrthoDB" id="9799090at2"/>
<dbReference type="PRINTS" id="PR00169">
    <property type="entry name" value="KCHANNEL"/>
</dbReference>
<dbReference type="PANTHER" id="PTHR11537:SF254">
    <property type="entry name" value="POTASSIUM VOLTAGE-GATED CHANNEL PROTEIN SHAB"/>
    <property type="match status" value="1"/>
</dbReference>
<dbReference type="Gene3D" id="1.20.5.110">
    <property type="match status" value="1"/>
</dbReference>
<dbReference type="Proteomes" id="UP000283255">
    <property type="component" value="Unassembled WGS sequence"/>
</dbReference>
<keyword evidence="2" id="KW-0813">Transport</keyword>
<proteinExistence type="predicted"/>
<feature type="transmembrane region" description="Helical" evidence="9">
    <location>
        <begin position="12"/>
        <end position="34"/>
    </location>
</feature>
<evidence type="ECO:0000259" key="10">
    <source>
        <dbReference type="Pfam" id="PF07885"/>
    </source>
</evidence>
<protein>
    <submittedName>
        <fullName evidence="11">Ion transporter</fullName>
    </submittedName>
</protein>
<dbReference type="EMBL" id="QZCH01000029">
    <property type="protein sequence ID" value="RJG40093.1"/>
    <property type="molecule type" value="Genomic_DNA"/>
</dbReference>
<dbReference type="PANTHER" id="PTHR11537">
    <property type="entry name" value="VOLTAGE-GATED POTASSIUM CHANNEL"/>
    <property type="match status" value="1"/>
</dbReference>
<evidence type="ECO:0000256" key="3">
    <source>
        <dbReference type="ARBA" id="ARBA00022692"/>
    </source>
</evidence>
<evidence type="ECO:0000313" key="11">
    <source>
        <dbReference type="EMBL" id="RJG40093.1"/>
    </source>
</evidence>
<feature type="compositionally biased region" description="Basic residues" evidence="8">
    <location>
        <begin position="247"/>
        <end position="262"/>
    </location>
</feature>
<reference evidence="11 12" key="1">
    <citation type="submission" date="2018-09" db="EMBL/GenBank/DDBJ databases">
        <authorList>
            <person name="Wang F."/>
        </authorList>
    </citation>
    <scope>NUCLEOTIDE SEQUENCE [LARGE SCALE GENOMIC DNA]</scope>
    <source>
        <strain evidence="11 12">PLHSC7-2</strain>
    </source>
</reference>
<reference evidence="11 12" key="2">
    <citation type="submission" date="2019-01" db="EMBL/GenBank/DDBJ databases">
        <title>Motilimonas pumilus sp. nov., isolated from the gut of sea cucumber (Apostichopus japonicus).</title>
        <authorList>
            <person name="Wang F.-Q."/>
            <person name="Ren L.-H."/>
            <person name="Lin Y.-W."/>
            <person name="Sun G.-H."/>
            <person name="Du Z.-J."/>
            <person name="Zhao J.-X."/>
            <person name="Liu X.-J."/>
            <person name="Liu L.-J."/>
        </authorList>
    </citation>
    <scope>NUCLEOTIDE SEQUENCE [LARGE SCALE GENOMIC DNA]</scope>
    <source>
        <strain evidence="11 12">PLHSC7-2</strain>
    </source>
</reference>
<dbReference type="Gene3D" id="1.20.120.350">
    <property type="entry name" value="Voltage-gated potassium channels. Chain C"/>
    <property type="match status" value="1"/>
</dbReference>
<dbReference type="GO" id="GO:0005249">
    <property type="term" value="F:voltage-gated potassium channel activity"/>
    <property type="evidence" value="ECO:0007669"/>
    <property type="project" value="InterPro"/>
</dbReference>
<evidence type="ECO:0000256" key="5">
    <source>
        <dbReference type="ARBA" id="ARBA00023065"/>
    </source>
</evidence>